<accession>A0AAW8M8U5</accession>
<dbReference type="SUPFAM" id="SSF52151">
    <property type="entry name" value="FabD/lysophospholipase-like"/>
    <property type="match status" value="2"/>
</dbReference>
<feature type="compositionally biased region" description="Pro residues" evidence="2">
    <location>
        <begin position="991"/>
        <end position="1010"/>
    </location>
</feature>
<dbReference type="InterPro" id="IPR016035">
    <property type="entry name" value="Acyl_Trfase/lysoPLipase"/>
</dbReference>
<protein>
    <recommendedName>
        <fullName evidence="4">PNPLA domain-containing protein</fullName>
    </recommendedName>
</protein>
<reference evidence="5" key="1">
    <citation type="submission" date="2023-07" db="EMBL/GenBank/DDBJ databases">
        <title>Sorghum-associated microbial communities from plants grown in Nebraska, USA.</title>
        <authorList>
            <person name="Schachtman D."/>
        </authorList>
    </citation>
    <scope>NUCLEOTIDE SEQUENCE</scope>
    <source>
        <strain evidence="5">3432</strain>
    </source>
</reference>
<feature type="transmembrane region" description="Helical" evidence="3">
    <location>
        <begin position="172"/>
        <end position="193"/>
    </location>
</feature>
<keyword evidence="3" id="KW-0812">Transmembrane</keyword>
<feature type="compositionally biased region" description="Polar residues" evidence="2">
    <location>
        <begin position="980"/>
        <end position="990"/>
    </location>
</feature>
<evidence type="ECO:0000313" key="6">
    <source>
        <dbReference type="Proteomes" id="UP001252613"/>
    </source>
</evidence>
<dbReference type="EMBL" id="JAVDVC010000004">
    <property type="protein sequence ID" value="MDR6958396.1"/>
    <property type="molecule type" value="Genomic_DNA"/>
</dbReference>
<dbReference type="PANTHER" id="PTHR10728:SF40">
    <property type="entry name" value="PATATIN FAMILY PROTEIN"/>
    <property type="match status" value="1"/>
</dbReference>
<name>A0AAW8M8U5_9PSED</name>
<comment type="caution">
    <text evidence="5">The sequence shown here is derived from an EMBL/GenBank/DDBJ whole genome shotgun (WGS) entry which is preliminary data.</text>
</comment>
<feature type="compositionally biased region" description="Polar residues" evidence="2">
    <location>
        <begin position="1065"/>
        <end position="1078"/>
    </location>
</feature>
<keyword evidence="3" id="KW-0472">Membrane</keyword>
<evidence type="ECO:0000256" key="2">
    <source>
        <dbReference type="SAM" id="MobiDB-lite"/>
    </source>
</evidence>
<evidence type="ECO:0000259" key="4">
    <source>
        <dbReference type="Pfam" id="PF01734"/>
    </source>
</evidence>
<evidence type="ECO:0000256" key="1">
    <source>
        <dbReference type="ARBA" id="ARBA00023098"/>
    </source>
</evidence>
<feature type="region of interest" description="Disordered" evidence="2">
    <location>
        <begin position="980"/>
        <end position="1083"/>
    </location>
</feature>
<organism evidence="5 6">
    <name type="scientific">Pseudomonas brassicacearum</name>
    <dbReference type="NCBI Taxonomy" id="930166"/>
    <lineage>
        <taxon>Bacteria</taxon>
        <taxon>Pseudomonadati</taxon>
        <taxon>Pseudomonadota</taxon>
        <taxon>Gammaproteobacteria</taxon>
        <taxon>Pseudomonadales</taxon>
        <taxon>Pseudomonadaceae</taxon>
        <taxon>Pseudomonas</taxon>
    </lineage>
</organism>
<feature type="transmembrane region" description="Helical" evidence="3">
    <location>
        <begin position="393"/>
        <end position="413"/>
    </location>
</feature>
<dbReference type="GO" id="GO:0004623">
    <property type="term" value="F:phospholipase A2 activity"/>
    <property type="evidence" value="ECO:0007669"/>
    <property type="project" value="TreeGrafter"/>
</dbReference>
<gene>
    <name evidence="5" type="ORF">J2W43_002378</name>
</gene>
<keyword evidence="3" id="KW-1133">Transmembrane helix</keyword>
<dbReference type="PANTHER" id="PTHR10728">
    <property type="entry name" value="CYTOSOLIC PHOSPHOLIPASE A2"/>
    <property type="match status" value="1"/>
</dbReference>
<dbReference type="AlphaFoldDB" id="A0AAW8M8U5"/>
<dbReference type="Pfam" id="PF01734">
    <property type="entry name" value="Patatin"/>
    <property type="match status" value="1"/>
</dbReference>
<dbReference type="Gene3D" id="3.40.1090.10">
    <property type="entry name" value="Cytosolic phospholipase A2 catalytic domain"/>
    <property type="match status" value="2"/>
</dbReference>
<sequence>MPNLSQNEKDLIQNRRKHADVEKDGLTHGLALSGGGVRSATFNFGVLRGFAKNAVLRRFDYLSTVSGGGYIGAMFGRLFGHDDSPKQVEEGLANDNSLMLWWLRNNGRYLTPAGSRDLLIAFSSILRGFVATQMEVAILMLGIAILIVVPHAIVSSVLVNQLSQVMVAAPSIWFWLSLVPLFIAMMLSWSYWFCRDEPTRSRWMLDVLTTLLVTMLAAVACVALLNVWMQVRSLDERTLSYAIVIFVLFAVPLGWLVQSLLSRRKPAQQRLALTNGLGRALGYMVIFCAFGLADLITWQVTVYLHQRLQQSGAAVWTSTGIFGSSGVLILVLRSILPGLLERVKAGGWQLVAMDKLANVLGLLLLVALQLFWLCALQAFVYLGNGLHNFELGVAYPVWHVLLLFGALGAYVLVSGSNLQQVNLASMHLFYRSRLARTYVSLGNSSGPDARFPGSPLADAKRSTCEQVESLREMLAQDDIEIGDYRPHQAGGPIHLINCCINQTIDDRTGNYNADRKGVALTVSELGIETGTHLPEKSRNEQYEHTTLAQWVEISGAAVGSGMGSQTASGLASLVFLTGLRLGYWMENLTLPRKSITWLAKYRATAAELLAKFPGLRQPYWYLSDGGHFDNTGIYALLKRRLDVVVAVDCGADPQYLFEDVESVVRKAKIDYDAKIEFIDPSSLMALLPLDDARWRLFGTPESITPLAGEAFLLLARITYCDGKTGCLLIVKPRVSSTTHVQMSFDTIGYADRHPEFPQESTSDQFFDEAQWESYHGLGLTLSSVLQSDLLDALPHWAAQGRIAGLLASTVVPIDTPNRRQRIAQTLRTSLGVGISASLVLAAWQALDQHRSSTHAIRARYDVLYQEVEKSIGSEVSTAKLTRQLRTLSEIAADVGDTSLLSRDMQSLGSYIKELCSQPVKPLSEETCNGYRSAISAKSEPGATQQYWTGLAPVANEVERLVPGTPVKPTKQIAVRNAVKPQNNKAVSGHSSPPPKPAVAATPAPPEPIPTPTIETTGSDAPTIPELSVEPNTNASPDMSPLQEIELQTNATESPKDNIDTPASVPGSSATTQADQVSSEDCKRPDTQRVVLYTQIYSEVERSTARAFLEGLAWLKISTPGIENVVTSAVRKGVAGPEPWPQTTFIYHMDAEAKCARFLAEVFPYSAKAIKLSAFLPAVPGVIELWLPPAN</sequence>
<evidence type="ECO:0000256" key="3">
    <source>
        <dbReference type="SAM" id="Phobius"/>
    </source>
</evidence>
<evidence type="ECO:0000313" key="5">
    <source>
        <dbReference type="EMBL" id="MDR6958396.1"/>
    </source>
</evidence>
<dbReference type="RefSeq" id="WP_310360482.1">
    <property type="nucleotide sequence ID" value="NZ_JAVDVC010000004.1"/>
</dbReference>
<dbReference type="InterPro" id="IPR002641">
    <property type="entry name" value="PNPLA_dom"/>
</dbReference>
<feature type="transmembrane region" description="Helical" evidence="3">
    <location>
        <begin position="241"/>
        <end position="261"/>
    </location>
</feature>
<dbReference type="Proteomes" id="UP001252613">
    <property type="component" value="Unassembled WGS sequence"/>
</dbReference>
<feature type="transmembrane region" description="Helical" evidence="3">
    <location>
        <begin position="205"/>
        <end position="229"/>
    </location>
</feature>
<dbReference type="GO" id="GO:0005829">
    <property type="term" value="C:cytosol"/>
    <property type="evidence" value="ECO:0007669"/>
    <property type="project" value="TreeGrafter"/>
</dbReference>
<feature type="domain" description="PNPLA" evidence="4">
    <location>
        <begin position="30"/>
        <end position="100"/>
    </location>
</feature>
<feature type="transmembrane region" description="Helical" evidence="3">
    <location>
        <begin position="136"/>
        <end position="160"/>
    </location>
</feature>
<feature type="transmembrane region" description="Helical" evidence="3">
    <location>
        <begin position="313"/>
        <end position="336"/>
    </location>
</feature>
<keyword evidence="1" id="KW-0443">Lipid metabolism</keyword>
<proteinExistence type="predicted"/>
<dbReference type="GO" id="GO:0046475">
    <property type="term" value="P:glycerophospholipid catabolic process"/>
    <property type="evidence" value="ECO:0007669"/>
    <property type="project" value="TreeGrafter"/>
</dbReference>
<feature type="transmembrane region" description="Helical" evidence="3">
    <location>
        <begin position="281"/>
        <end position="301"/>
    </location>
</feature>
<feature type="transmembrane region" description="Helical" evidence="3">
    <location>
        <begin position="356"/>
        <end position="381"/>
    </location>
</feature>